<dbReference type="EMBL" id="JAVREH010000003">
    <property type="protein sequence ID" value="MDT0260343.1"/>
    <property type="molecule type" value="Genomic_DNA"/>
</dbReference>
<dbReference type="InterPro" id="IPR013525">
    <property type="entry name" value="ABC2_TM"/>
</dbReference>
<evidence type="ECO:0000313" key="12">
    <source>
        <dbReference type="EMBL" id="MDT0260343.1"/>
    </source>
</evidence>
<keyword evidence="5" id="KW-0997">Cell inner membrane</keyword>
<evidence type="ECO:0000256" key="9">
    <source>
        <dbReference type="RuleBase" id="RU361157"/>
    </source>
</evidence>
<sequence length="311" mass="34511">MTAAGVKAQPLERTAPGGNDSPLQRVNAPRTFFRGFGGTVREVWQYRELLGNLVRKELKIKYKDSVLGFVWSLLLPLVQLGVYWLVIGKFLGAGAIPAYGVYIFCGLAVWTLFSEVLSTATTSVVYNAGLVKKVYFPRELFPLAATGAALVNFGFQLVILLAADVLAGISSHQWPDLAKLPLPLLGLLVLVVWASAFGMLLAAANVYLRDVQHLITVVLMLWFWVTPIIYNVSRVGRTLPRPLYQAYLMNPMAPVVFSFQKFFWPQGQGTEFEFDGNVYGRLGLLLVIGLAFFWLAQRVFAKAQGNFAQEL</sequence>
<evidence type="ECO:0000256" key="3">
    <source>
        <dbReference type="ARBA" id="ARBA00022448"/>
    </source>
</evidence>
<evidence type="ECO:0000256" key="4">
    <source>
        <dbReference type="ARBA" id="ARBA00022475"/>
    </source>
</evidence>
<comment type="caution">
    <text evidence="12">The sequence shown here is derived from an EMBL/GenBank/DDBJ whole genome shotgun (WGS) entry which is preliminary data.</text>
</comment>
<evidence type="ECO:0000256" key="5">
    <source>
        <dbReference type="ARBA" id="ARBA00022519"/>
    </source>
</evidence>
<comment type="subcellular location">
    <subcellularLocation>
        <location evidence="1">Cell inner membrane</location>
        <topology evidence="1">Multi-pass membrane protein</topology>
    </subcellularLocation>
    <subcellularLocation>
        <location evidence="9">Cell membrane</location>
        <topology evidence="9">Multi-pass membrane protein</topology>
    </subcellularLocation>
</comment>
<keyword evidence="3 9" id="KW-0813">Transport</keyword>
<keyword evidence="13" id="KW-1185">Reference proteome</keyword>
<dbReference type="Proteomes" id="UP001183176">
    <property type="component" value="Unassembled WGS sequence"/>
</dbReference>
<feature type="transmembrane region" description="Helical" evidence="9">
    <location>
        <begin position="66"/>
        <end position="87"/>
    </location>
</feature>
<feature type="region of interest" description="Disordered" evidence="10">
    <location>
        <begin position="1"/>
        <end position="26"/>
    </location>
</feature>
<evidence type="ECO:0000256" key="6">
    <source>
        <dbReference type="ARBA" id="ARBA00022692"/>
    </source>
</evidence>
<feature type="transmembrane region" description="Helical" evidence="9">
    <location>
        <begin position="140"/>
        <end position="163"/>
    </location>
</feature>
<dbReference type="PROSITE" id="PS51012">
    <property type="entry name" value="ABC_TM2"/>
    <property type="match status" value="1"/>
</dbReference>
<feature type="domain" description="ABC transmembrane type-2" evidence="11">
    <location>
        <begin position="67"/>
        <end position="303"/>
    </location>
</feature>
<keyword evidence="8 9" id="KW-0472">Membrane</keyword>
<feature type="transmembrane region" description="Helical" evidence="9">
    <location>
        <begin position="184"/>
        <end position="208"/>
    </location>
</feature>
<organism evidence="12 13">
    <name type="scientific">Jatrophihabitans lederbergiae</name>
    <dbReference type="NCBI Taxonomy" id="3075547"/>
    <lineage>
        <taxon>Bacteria</taxon>
        <taxon>Bacillati</taxon>
        <taxon>Actinomycetota</taxon>
        <taxon>Actinomycetes</taxon>
        <taxon>Jatrophihabitantales</taxon>
        <taxon>Jatrophihabitantaceae</taxon>
        <taxon>Jatrophihabitans</taxon>
    </lineage>
</organism>
<keyword evidence="7 9" id="KW-1133">Transmembrane helix</keyword>
<dbReference type="RefSeq" id="WP_311421501.1">
    <property type="nucleotide sequence ID" value="NZ_JAVREH010000003.1"/>
</dbReference>
<keyword evidence="6 9" id="KW-0812">Transmembrane</keyword>
<feature type="transmembrane region" description="Helical" evidence="9">
    <location>
        <begin position="99"/>
        <end position="120"/>
    </location>
</feature>
<feature type="transmembrane region" description="Helical" evidence="9">
    <location>
        <begin position="214"/>
        <end position="232"/>
    </location>
</feature>
<keyword evidence="4 9" id="KW-1003">Cell membrane</keyword>
<feature type="transmembrane region" description="Helical" evidence="9">
    <location>
        <begin position="278"/>
        <end position="296"/>
    </location>
</feature>
<evidence type="ECO:0000259" key="11">
    <source>
        <dbReference type="PROSITE" id="PS51012"/>
    </source>
</evidence>
<evidence type="ECO:0000313" key="13">
    <source>
        <dbReference type="Proteomes" id="UP001183176"/>
    </source>
</evidence>
<name>A0ABU2J5R6_9ACTN</name>
<dbReference type="PANTHER" id="PTHR30413:SF8">
    <property type="entry name" value="TRANSPORT PERMEASE PROTEIN"/>
    <property type="match status" value="1"/>
</dbReference>
<evidence type="ECO:0000256" key="7">
    <source>
        <dbReference type="ARBA" id="ARBA00022989"/>
    </source>
</evidence>
<dbReference type="Pfam" id="PF01061">
    <property type="entry name" value="ABC2_membrane"/>
    <property type="match status" value="1"/>
</dbReference>
<dbReference type="InterPro" id="IPR047817">
    <property type="entry name" value="ABC2_TM_bact-type"/>
</dbReference>
<evidence type="ECO:0000256" key="2">
    <source>
        <dbReference type="ARBA" id="ARBA00007783"/>
    </source>
</evidence>
<proteinExistence type="inferred from homology"/>
<accession>A0ABU2J5R6</accession>
<gene>
    <name evidence="12" type="ORF">RM423_02930</name>
</gene>
<evidence type="ECO:0000256" key="1">
    <source>
        <dbReference type="ARBA" id="ARBA00004429"/>
    </source>
</evidence>
<feature type="transmembrane region" description="Helical" evidence="9">
    <location>
        <begin position="244"/>
        <end position="263"/>
    </location>
</feature>
<evidence type="ECO:0000256" key="8">
    <source>
        <dbReference type="ARBA" id="ARBA00023136"/>
    </source>
</evidence>
<protein>
    <recommendedName>
        <fullName evidence="9">Transport permease protein</fullName>
    </recommendedName>
</protein>
<reference evidence="13" key="1">
    <citation type="submission" date="2023-07" db="EMBL/GenBank/DDBJ databases">
        <title>30 novel species of actinomycetes from the DSMZ collection.</title>
        <authorList>
            <person name="Nouioui I."/>
        </authorList>
    </citation>
    <scope>NUCLEOTIDE SEQUENCE [LARGE SCALE GENOMIC DNA]</scope>
    <source>
        <strain evidence="13">DSM 44399</strain>
    </source>
</reference>
<comment type="similarity">
    <text evidence="2 9">Belongs to the ABC-2 integral membrane protein family.</text>
</comment>
<evidence type="ECO:0000256" key="10">
    <source>
        <dbReference type="SAM" id="MobiDB-lite"/>
    </source>
</evidence>
<dbReference type="PANTHER" id="PTHR30413">
    <property type="entry name" value="INNER MEMBRANE TRANSPORT PERMEASE"/>
    <property type="match status" value="1"/>
</dbReference>